<comment type="cofactor">
    <cofactor evidence="1">
        <name>FMN</name>
        <dbReference type="ChEBI" id="CHEBI:58210"/>
    </cofactor>
</comment>
<evidence type="ECO:0000256" key="9">
    <source>
        <dbReference type="ARBA" id="ARBA00031155"/>
    </source>
</evidence>
<evidence type="ECO:0000313" key="12">
    <source>
        <dbReference type="EMBL" id="REC94806.1"/>
    </source>
</evidence>
<dbReference type="RefSeq" id="WP_115853902.1">
    <property type="nucleotide sequence ID" value="NZ_QRDJ01000007.1"/>
</dbReference>
<evidence type="ECO:0000256" key="11">
    <source>
        <dbReference type="ARBA" id="ARBA00067136"/>
    </source>
</evidence>
<keyword evidence="5" id="KW-0288">FMN</keyword>
<dbReference type="GO" id="GO:0018580">
    <property type="term" value="F:nitronate monooxygenase activity"/>
    <property type="evidence" value="ECO:0007669"/>
    <property type="project" value="InterPro"/>
</dbReference>
<evidence type="ECO:0000256" key="10">
    <source>
        <dbReference type="ARBA" id="ARBA00049401"/>
    </source>
</evidence>
<accession>A0A3D9DVM9</accession>
<organism evidence="12 13">
    <name type="scientific">Kushneria indalinina DSM 14324</name>
    <dbReference type="NCBI Taxonomy" id="1122140"/>
    <lineage>
        <taxon>Bacteria</taxon>
        <taxon>Pseudomonadati</taxon>
        <taxon>Pseudomonadota</taxon>
        <taxon>Gammaproteobacteria</taxon>
        <taxon>Oceanospirillales</taxon>
        <taxon>Halomonadaceae</taxon>
        <taxon>Kushneria</taxon>
    </lineage>
</organism>
<name>A0A3D9DVM9_9GAMM</name>
<dbReference type="FunFam" id="3.20.20.70:FF:000154">
    <property type="entry name" value="Probable nitronate monooxygenase"/>
    <property type="match status" value="1"/>
</dbReference>
<evidence type="ECO:0000256" key="1">
    <source>
        <dbReference type="ARBA" id="ARBA00001917"/>
    </source>
</evidence>
<dbReference type="EMBL" id="QRDJ01000007">
    <property type="protein sequence ID" value="REC94806.1"/>
    <property type="molecule type" value="Genomic_DNA"/>
</dbReference>
<dbReference type="SUPFAM" id="SSF51412">
    <property type="entry name" value="Inosine monophosphate dehydrogenase (IMPDH)"/>
    <property type="match status" value="1"/>
</dbReference>
<keyword evidence="13" id="KW-1185">Reference proteome</keyword>
<dbReference type="OrthoDB" id="9778912at2"/>
<keyword evidence="4" id="KW-0285">Flavoprotein</keyword>
<comment type="caution">
    <text evidence="12">The sequence shown here is derived from an EMBL/GenBank/DDBJ whole genome shotgun (WGS) entry which is preliminary data.</text>
</comment>
<gene>
    <name evidence="12" type="ORF">C8D72_1634</name>
</gene>
<dbReference type="GO" id="GO:0000166">
    <property type="term" value="F:nucleotide binding"/>
    <property type="evidence" value="ECO:0007669"/>
    <property type="project" value="UniProtKB-KW"/>
</dbReference>
<evidence type="ECO:0000256" key="3">
    <source>
        <dbReference type="ARBA" id="ARBA00022575"/>
    </source>
</evidence>
<evidence type="ECO:0000256" key="6">
    <source>
        <dbReference type="ARBA" id="ARBA00022741"/>
    </source>
</evidence>
<dbReference type="PANTHER" id="PTHR42747">
    <property type="entry name" value="NITRONATE MONOOXYGENASE-RELATED"/>
    <property type="match status" value="1"/>
</dbReference>
<dbReference type="Pfam" id="PF03060">
    <property type="entry name" value="NMO"/>
    <property type="match status" value="1"/>
</dbReference>
<dbReference type="AlphaFoldDB" id="A0A3D9DVM9"/>
<comment type="similarity">
    <text evidence="2">Belongs to the nitronate monooxygenase family. NMO class I subfamily.</text>
</comment>
<protein>
    <recommendedName>
        <fullName evidence="11">Nitronate monooxygenase</fullName>
    </recommendedName>
    <alternativeName>
        <fullName evidence="9">Propionate 3-nitronate monooxygenase</fullName>
    </alternativeName>
</protein>
<comment type="catalytic activity">
    <reaction evidence="10">
        <text>3 propionate 3-nitronate + 3 O2 + H2O = 3 3-oxopropanoate + 2 nitrate + nitrite + H2O2 + 3 H(+)</text>
        <dbReference type="Rhea" id="RHEA:57332"/>
        <dbReference type="ChEBI" id="CHEBI:15377"/>
        <dbReference type="ChEBI" id="CHEBI:15378"/>
        <dbReference type="ChEBI" id="CHEBI:15379"/>
        <dbReference type="ChEBI" id="CHEBI:16240"/>
        <dbReference type="ChEBI" id="CHEBI:16301"/>
        <dbReference type="ChEBI" id="CHEBI:17632"/>
        <dbReference type="ChEBI" id="CHEBI:33190"/>
        <dbReference type="ChEBI" id="CHEBI:136067"/>
    </reaction>
</comment>
<sequence length="353" mass="36388">MTAALPVSLPLIQAPMAGVSTPELAAAVSDAGALGSIAIGAATPDAARSMIERTRTLTDRPFNVNVFCHRTPSVDAEREARWLSGLAPLFARFDAEPPERLETIYTSFNDDPAMQALLCEQRPAVVSFHFGLPPQPVIDALKGCGITLLATATTLAEGRAIEAAGVDVIVAQGSEAGGHRGVFEPERGDALLGVLPLVRMLVQNTSIPVIAAGGVMDGAGIDAVLAAGGGGVQLGTAFIACPESAASDTHRVWLAGAHSLETVVTSVISGRPARALVNGHTREIAPIEVPDYPRAYLVGKALAAAASKAGEEAFEVCWAGQGAALSRALPAGELVLQLCAESRNLQGQLKIVE</sequence>
<evidence type="ECO:0000256" key="8">
    <source>
        <dbReference type="ARBA" id="ARBA00023033"/>
    </source>
</evidence>
<keyword evidence="3" id="KW-0216">Detoxification</keyword>
<dbReference type="InterPro" id="IPR004136">
    <property type="entry name" value="NMO"/>
</dbReference>
<evidence type="ECO:0000256" key="5">
    <source>
        <dbReference type="ARBA" id="ARBA00022643"/>
    </source>
</evidence>
<dbReference type="PANTHER" id="PTHR42747:SF3">
    <property type="entry name" value="NITRONATE MONOOXYGENASE-RELATED"/>
    <property type="match status" value="1"/>
</dbReference>
<reference evidence="12 13" key="1">
    <citation type="submission" date="2018-07" db="EMBL/GenBank/DDBJ databases">
        <title>Genomic Encyclopedia of Type Strains, Phase IV (KMG-IV): sequencing the most valuable type-strain genomes for metagenomic binning, comparative biology and taxonomic classification.</title>
        <authorList>
            <person name="Goeker M."/>
        </authorList>
    </citation>
    <scope>NUCLEOTIDE SEQUENCE [LARGE SCALE GENOMIC DNA]</scope>
    <source>
        <strain evidence="12 13">DSM 14324</strain>
    </source>
</reference>
<keyword evidence="8 12" id="KW-0503">Monooxygenase</keyword>
<keyword evidence="6" id="KW-0547">Nucleotide-binding</keyword>
<keyword evidence="7" id="KW-0560">Oxidoreductase</keyword>
<evidence type="ECO:0000256" key="2">
    <source>
        <dbReference type="ARBA" id="ARBA00009881"/>
    </source>
</evidence>
<dbReference type="GO" id="GO:0009636">
    <property type="term" value="P:response to toxic substance"/>
    <property type="evidence" value="ECO:0007669"/>
    <property type="project" value="UniProtKB-KW"/>
</dbReference>
<evidence type="ECO:0000256" key="4">
    <source>
        <dbReference type="ARBA" id="ARBA00022630"/>
    </source>
</evidence>
<dbReference type="Proteomes" id="UP000256334">
    <property type="component" value="Unassembled WGS sequence"/>
</dbReference>
<dbReference type="CDD" id="cd04730">
    <property type="entry name" value="NPD_like"/>
    <property type="match status" value="1"/>
</dbReference>
<evidence type="ECO:0000313" key="13">
    <source>
        <dbReference type="Proteomes" id="UP000256334"/>
    </source>
</evidence>
<proteinExistence type="inferred from homology"/>
<dbReference type="InterPro" id="IPR013785">
    <property type="entry name" value="Aldolase_TIM"/>
</dbReference>
<dbReference type="Gene3D" id="3.20.20.70">
    <property type="entry name" value="Aldolase class I"/>
    <property type="match status" value="1"/>
</dbReference>
<evidence type="ECO:0000256" key="7">
    <source>
        <dbReference type="ARBA" id="ARBA00023002"/>
    </source>
</evidence>